<dbReference type="PANTHER" id="PTHR30486">
    <property type="entry name" value="TWITCHING MOTILITY PROTEIN PILT"/>
    <property type="match status" value="1"/>
</dbReference>
<dbReference type="InterPro" id="IPR036844">
    <property type="entry name" value="Hint_dom_sf"/>
</dbReference>
<dbReference type="RefSeq" id="WP_024893673.1">
    <property type="nucleotide sequence ID" value="NZ_JABBDV010000134.1"/>
</dbReference>
<dbReference type="PROSITE" id="PS00662">
    <property type="entry name" value="T2SP_E"/>
    <property type="match status" value="1"/>
</dbReference>
<dbReference type="Gene3D" id="2.170.16.10">
    <property type="entry name" value="Hedgehog/Intein (Hint) domain"/>
    <property type="match status" value="1"/>
</dbReference>
<dbReference type="EMBL" id="LWSA01000185">
    <property type="protein sequence ID" value="OCX70938.1"/>
    <property type="molecule type" value="Genomic_DNA"/>
</dbReference>
<dbReference type="Proteomes" id="UP000094893">
    <property type="component" value="Unassembled WGS sequence"/>
</dbReference>
<dbReference type="InterPro" id="IPR050921">
    <property type="entry name" value="T4SS_GSP_E_ATPase"/>
</dbReference>
<name>A0A1C2JMI4_ACITH</name>
<dbReference type="SUPFAM" id="SSF52540">
    <property type="entry name" value="P-loop containing nucleoside triphosphate hydrolases"/>
    <property type="match status" value="1"/>
</dbReference>
<evidence type="ECO:0000313" key="5">
    <source>
        <dbReference type="Proteomes" id="UP000094893"/>
    </source>
</evidence>
<dbReference type="GO" id="GO:0016887">
    <property type="term" value="F:ATP hydrolysis activity"/>
    <property type="evidence" value="ECO:0007669"/>
    <property type="project" value="InterPro"/>
</dbReference>
<evidence type="ECO:0000313" key="6">
    <source>
        <dbReference type="Proteomes" id="UP000095008"/>
    </source>
</evidence>
<dbReference type="OrthoDB" id="6189814at2"/>
<reference evidence="3 5" key="1">
    <citation type="journal article" date="2016" name="Int. J. Mol. Sci.">
        <title>Comparative genomics of the extreme acidophile Acidithiobacillus thiooxidans reveals intraspecific divergence and niche adaptation.</title>
        <authorList>
            <person name="Zhang X."/>
            <person name="Feng X."/>
            <person name="Tao J."/>
            <person name="Ma L."/>
            <person name="Xiao Y."/>
            <person name="Liang Y."/>
            <person name="Liu X."/>
            <person name="Yin H."/>
        </authorList>
    </citation>
    <scope>NUCLEOTIDE SEQUENCE [LARGE SCALE GENOMIC DNA]</scope>
    <source>
        <strain evidence="4 5">A02</strain>
        <strain evidence="3">DXS-W</strain>
    </source>
</reference>
<evidence type="ECO:0000259" key="2">
    <source>
        <dbReference type="PROSITE" id="PS00662"/>
    </source>
</evidence>
<dbReference type="STRING" id="930.GCA_002079865_00065"/>
<accession>A0A1C2JMI4</accession>
<dbReference type="InterPro" id="IPR027417">
    <property type="entry name" value="P-loop_NTPase"/>
</dbReference>
<feature type="domain" description="Bacterial type II secretion system protein E" evidence="2">
    <location>
        <begin position="372"/>
        <end position="386"/>
    </location>
</feature>
<organism evidence="3 6">
    <name type="scientific">Acidithiobacillus thiooxidans</name>
    <name type="common">Thiobacillus thiooxidans</name>
    <dbReference type="NCBI Taxonomy" id="930"/>
    <lineage>
        <taxon>Bacteria</taxon>
        <taxon>Pseudomonadati</taxon>
        <taxon>Pseudomonadota</taxon>
        <taxon>Acidithiobacillia</taxon>
        <taxon>Acidithiobacillales</taxon>
        <taxon>Acidithiobacillaceae</taxon>
        <taxon>Acidithiobacillus</taxon>
    </lineage>
</organism>
<dbReference type="EMBL" id="LWRY01000152">
    <property type="protein sequence ID" value="OCX70868.1"/>
    <property type="molecule type" value="Genomic_DNA"/>
</dbReference>
<evidence type="ECO:0000256" key="1">
    <source>
        <dbReference type="ARBA" id="ARBA00006611"/>
    </source>
</evidence>
<dbReference type="Gene3D" id="3.40.50.300">
    <property type="entry name" value="P-loop containing nucleotide triphosphate hydrolases"/>
    <property type="match status" value="1"/>
</dbReference>
<proteinExistence type="inferred from homology"/>
<comment type="similarity">
    <text evidence="1">Belongs to the GSP E family.</text>
</comment>
<evidence type="ECO:0000313" key="3">
    <source>
        <dbReference type="EMBL" id="OCX70868.1"/>
    </source>
</evidence>
<dbReference type="PANTHER" id="PTHR30486:SF6">
    <property type="entry name" value="TYPE IV PILUS RETRACTATION ATPASE PILT"/>
    <property type="match status" value="1"/>
</dbReference>
<dbReference type="AlphaFoldDB" id="A0A1C2JMI4"/>
<dbReference type="Proteomes" id="UP000095008">
    <property type="component" value="Unassembled WGS sequence"/>
</dbReference>
<evidence type="ECO:0000313" key="4">
    <source>
        <dbReference type="EMBL" id="OCX70938.1"/>
    </source>
</evidence>
<dbReference type="Pfam" id="PF00437">
    <property type="entry name" value="T2SSE"/>
    <property type="match status" value="1"/>
</dbReference>
<sequence>MSDLRIERQLDEWLDEAVEKKASDMDFLIGKPPILKVGARRLFMDAQPLTDHFMLGLVNVLYPNAAEEMARSRTGVAAAYRRIFRNLPVGHPDRGKANRFRVNIVPGLSVEGGFGMHITMRVIPGKVPLPHEIGLPEEIIPYFRHRNGLVLVTGPTNCHTPGHLIRMADGTHKAIEQINPLTDLVMGWDYLPRRVRNIHRGESDMVRIRGIGDDLGRPLEAFSVTADHLLPVALQSVDLLRCDLSTHLVHARDLPEDRPFYLVQRARDQFLLRRCVREPGVQKGFFAGVELAQVTDKLYQDATGIIHHNSGKSTALASVIRFQAEREAIKFLTLENPIEFPLSEIENIKSTIYQVEVPTHVKSFKRGIEEYMRHSPDVILVGEMRDAETMSAGILASVTGHQVMGTLHSIGFANTINRIVNNLPPEDAAAMRHDLIDSLRFVFTQQLLPTQEGERTAVREWLVCDAYVRKKLHEAAEKNTLQKTGHELVWRFGRPIMDDVERSHREGRILDVDYENFRRDFGGK</sequence>
<dbReference type="Gene3D" id="3.30.450.90">
    <property type="match status" value="1"/>
</dbReference>
<dbReference type="InterPro" id="IPR007868">
    <property type="entry name" value="Hom_end_hint"/>
</dbReference>
<dbReference type="Pfam" id="PF05203">
    <property type="entry name" value="Hom_end_hint"/>
    <property type="match status" value="1"/>
</dbReference>
<comment type="caution">
    <text evidence="3">The sequence shown here is derived from an EMBL/GenBank/DDBJ whole genome shotgun (WGS) entry which is preliminary data.</text>
</comment>
<dbReference type="InterPro" id="IPR001482">
    <property type="entry name" value="T2SS/T4SS_dom"/>
</dbReference>
<gene>
    <name evidence="3" type="ORF">A6M23_12995</name>
    <name evidence="4" type="ORF">A6P07_13100</name>
</gene>
<dbReference type="GO" id="GO:0030908">
    <property type="term" value="P:protein splicing"/>
    <property type="evidence" value="ECO:0007669"/>
    <property type="project" value="InterPro"/>
</dbReference>
<dbReference type="SUPFAM" id="SSF51294">
    <property type="entry name" value="Hedgehog/intein (Hint) domain"/>
    <property type="match status" value="1"/>
</dbReference>
<protein>
    <recommendedName>
        <fullName evidence="2">Bacterial type II secretion system protein E domain-containing protein</fullName>
    </recommendedName>
</protein>
<keyword evidence="6" id="KW-1185">Reference proteome</keyword>